<feature type="transmembrane region" description="Helical" evidence="1">
    <location>
        <begin position="67"/>
        <end position="84"/>
    </location>
</feature>
<protein>
    <recommendedName>
        <fullName evidence="4">DUF1640 domain-containing protein</fullName>
    </recommendedName>
</protein>
<evidence type="ECO:0000313" key="3">
    <source>
        <dbReference type="Proteomes" id="UP001055057"/>
    </source>
</evidence>
<evidence type="ECO:0000256" key="1">
    <source>
        <dbReference type="SAM" id="Phobius"/>
    </source>
</evidence>
<reference evidence="2" key="2">
    <citation type="submission" date="2021-08" db="EMBL/GenBank/DDBJ databases">
        <authorList>
            <person name="Tani A."/>
            <person name="Ola A."/>
            <person name="Ogura Y."/>
            <person name="Katsura K."/>
            <person name="Hayashi T."/>
        </authorList>
    </citation>
    <scope>NUCLEOTIDE SEQUENCE</scope>
    <source>
        <strain evidence="2">DSM 23632</strain>
    </source>
</reference>
<sequence length="87" mass="9609">MRERLSRAGFARNSIDIERVDDAFQVLINTREENRERAEQILGGSAIADDLQQAADRTVGAVKDNQFLALGLAAIAGFTLYLLTNRS</sequence>
<keyword evidence="3" id="KW-1185">Reference proteome</keyword>
<evidence type="ECO:0008006" key="4">
    <source>
        <dbReference type="Google" id="ProtNLM"/>
    </source>
</evidence>
<accession>A0ABQ4U5K2</accession>
<keyword evidence="1" id="KW-1133">Transmembrane helix</keyword>
<evidence type="ECO:0000313" key="2">
    <source>
        <dbReference type="EMBL" id="GJE62546.1"/>
    </source>
</evidence>
<name>A0ABQ4U5K2_9HYPH</name>
<gene>
    <name evidence="2" type="ORF">MPOCJGCO_4679</name>
</gene>
<proteinExistence type="predicted"/>
<dbReference type="RefSeq" id="WP_238185181.1">
    <property type="nucleotide sequence ID" value="NZ_BPRB01000342.1"/>
</dbReference>
<keyword evidence="1" id="KW-0812">Transmembrane</keyword>
<dbReference type="Proteomes" id="UP001055057">
    <property type="component" value="Unassembled WGS sequence"/>
</dbReference>
<keyword evidence="1" id="KW-0472">Membrane</keyword>
<comment type="caution">
    <text evidence="2">The sequence shown here is derived from an EMBL/GenBank/DDBJ whole genome shotgun (WGS) entry which is preliminary data.</text>
</comment>
<reference evidence="2" key="1">
    <citation type="journal article" date="2021" name="Front. Microbiol.">
        <title>Comprehensive Comparative Genomics and Phenotyping of Methylobacterium Species.</title>
        <authorList>
            <person name="Alessa O."/>
            <person name="Ogura Y."/>
            <person name="Fujitani Y."/>
            <person name="Takami H."/>
            <person name="Hayashi T."/>
            <person name="Sahin N."/>
            <person name="Tani A."/>
        </authorList>
    </citation>
    <scope>NUCLEOTIDE SEQUENCE</scope>
    <source>
        <strain evidence="2">DSM 23632</strain>
    </source>
</reference>
<organism evidence="2 3">
    <name type="scientific">Methylobacterium trifolii</name>
    <dbReference type="NCBI Taxonomy" id="1003092"/>
    <lineage>
        <taxon>Bacteria</taxon>
        <taxon>Pseudomonadati</taxon>
        <taxon>Pseudomonadota</taxon>
        <taxon>Alphaproteobacteria</taxon>
        <taxon>Hyphomicrobiales</taxon>
        <taxon>Methylobacteriaceae</taxon>
        <taxon>Methylobacterium</taxon>
    </lineage>
</organism>
<dbReference type="EMBL" id="BPRB01000342">
    <property type="protein sequence ID" value="GJE62546.1"/>
    <property type="molecule type" value="Genomic_DNA"/>
</dbReference>